<sequence length="45" mass="4850">MSTFEVEDSTGVCQCPTYSAIPGRRELHDVGAPGCAYETEVAEQD</sequence>
<dbReference type="EMBL" id="RCDD01000001">
    <property type="protein sequence ID" value="RLK62123.1"/>
    <property type="molecule type" value="Genomic_DNA"/>
</dbReference>
<evidence type="ECO:0000313" key="2">
    <source>
        <dbReference type="Proteomes" id="UP000282454"/>
    </source>
</evidence>
<evidence type="ECO:0000313" key="1">
    <source>
        <dbReference type="EMBL" id="RLK62123.1"/>
    </source>
</evidence>
<reference evidence="1 2" key="1">
    <citation type="submission" date="2018-10" db="EMBL/GenBank/DDBJ databases">
        <title>Genomic Encyclopedia of Archaeal and Bacterial Type Strains, Phase II (KMG-II): from individual species to whole genera.</title>
        <authorList>
            <person name="Goeker M."/>
        </authorList>
    </citation>
    <scope>NUCLEOTIDE SEQUENCE [LARGE SCALE GENOMIC DNA]</scope>
    <source>
        <strain evidence="1 2">DSM 45657</strain>
    </source>
</reference>
<organism evidence="1 2">
    <name type="scientific">Actinokineospora cianjurensis</name>
    <dbReference type="NCBI Taxonomy" id="585224"/>
    <lineage>
        <taxon>Bacteria</taxon>
        <taxon>Bacillati</taxon>
        <taxon>Actinomycetota</taxon>
        <taxon>Actinomycetes</taxon>
        <taxon>Pseudonocardiales</taxon>
        <taxon>Pseudonocardiaceae</taxon>
        <taxon>Actinokineospora</taxon>
    </lineage>
</organism>
<protein>
    <submittedName>
        <fullName evidence="1">Uncharacterized protein</fullName>
    </submittedName>
</protein>
<proteinExistence type="predicted"/>
<name>A0A421BCR3_9PSEU</name>
<dbReference type="RefSeq" id="WP_170224270.1">
    <property type="nucleotide sequence ID" value="NZ_RCDD01000001.1"/>
</dbReference>
<keyword evidence="2" id="KW-1185">Reference proteome</keyword>
<comment type="caution">
    <text evidence="1">The sequence shown here is derived from an EMBL/GenBank/DDBJ whole genome shotgun (WGS) entry which is preliminary data.</text>
</comment>
<accession>A0A421BCR3</accession>
<dbReference type="Proteomes" id="UP000282454">
    <property type="component" value="Unassembled WGS sequence"/>
</dbReference>
<dbReference type="AlphaFoldDB" id="A0A421BCR3"/>
<gene>
    <name evidence="1" type="ORF">CLV68_2676</name>
</gene>